<dbReference type="AlphaFoldDB" id="A0A126Q199"/>
<sequence length="689" mass="79044">MKKISSKQYAVSSDNDAKLDIALISTSTIVFNGEVVAEHETESIRFRAIRKAIQIALNSNWFIHILKKETRANYLAVIIAFYEWLVQSGTDPSFSIIKSFETDEINSGLKPQSTKARKLISLLKKGLYEGGLNVEEFRFVKELCRKTRLVKYEPPEAVNLGQWFAKHQWIRNHIGDDYQRLASPKRLMSSFVVTVAATLITLLRVRKSVRENKDVSQRYLDSSKAQTSSRKTQKLVSDLLLSVSQSNDIRSAEILNVIEMECIKRSHETRVKKIVSSSSGNGYGKVLEGINSDYPYYRPILFVSEEFSKAEQLLMYFLLCNLAIQPTNANNITRSNFSIKYNKQGKPRLIRVEYLKGRGDSYHETPLLRVGEIAFEAIELYLSLLPPDHNKLFSENMVDSFILSNPNYAGRRSTPPNNTSTLFKLWSDSTFSETLKGQFRKHNTDDLFLKAFNCFMQPDIETFNFWQKNNTEKGLYVEYLSRVEKNCPQSLFTGTHVKNTSVYSRTDKYRDKDLINTNSHSSLTEKLSYMTDNNKEWVNQVGRITRMVMTDIELHAFSPNIVGMEAEVQDLRLKTKIIAEQGDESVKVNQINKVIQGTSLEDNVIVIDSVDNAVLMLHYIEQAESYYKTFVEVNPEFLESHLLINVEWMYHCLEQFAPKNLKEASLKFGKIKSVLPSLFEHELAKGVSI</sequence>
<proteinExistence type="predicted"/>
<protein>
    <submittedName>
        <fullName evidence="1">Uncharacterized protein</fullName>
    </submittedName>
</protein>
<evidence type="ECO:0000313" key="1">
    <source>
        <dbReference type="EMBL" id="AMJ98810.1"/>
    </source>
</evidence>
<gene>
    <name evidence="1" type="ORF">AVL55_11910</name>
</gene>
<accession>A0A126Q199</accession>
<evidence type="ECO:0000313" key="2">
    <source>
        <dbReference type="Proteomes" id="UP000063991"/>
    </source>
</evidence>
<reference evidence="1 2" key="1">
    <citation type="submission" date="2015-12" db="EMBL/GenBank/DDBJ databases">
        <authorList>
            <person name="Shamseldin A."/>
            <person name="Moawad H."/>
            <person name="Abd El-Rahim W.M."/>
            <person name="Sadowsky M.J."/>
        </authorList>
    </citation>
    <scope>NUCLEOTIDE SEQUENCE [LARGE SCALE GENOMIC DNA]</scope>
    <source>
        <strain evidence="1 2">D7</strain>
    </source>
</reference>
<dbReference type="OrthoDB" id="5841347at2"/>
<dbReference type="EMBL" id="CP014323">
    <property type="protein sequence ID" value="AMJ98810.1"/>
    <property type="molecule type" value="Genomic_DNA"/>
</dbReference>
<dbReference type="Proteomes" id="UP000063991">
    <property type="component" value="Chromosome"/>
</dbReference>
<name>A0A126Q199_ALTMA</name>
<dbReference type="RefSeq" id="WP_061095284.1">
    <property type="nucleotide sequence ID" value="NZ_CP014323.1"/>
</dbReference>
<organism evidence="1 2">
    <name type="scientific">Alteromonas macleodii</name>
    <name type="common">Pseudoalteromonas macleodii</name>
    <dbReference type="NCBI Taxonomy" id="28108"/>
    <lineage>
        <taxon>Bacteria</taxon>
        <taxon>Pseudomonadati</taxon>
        <taxon>Pseudomonadota</taxon>
        <taxon>Gammaproteobacteria</taxon>
        <taxon>Alteromonadales</taxon>
        <taxon>Alteromonadaceae</taxon>
        <taxon>Alteromonas/Salinimonas group</taxon>
        <taxon>Alteromonas</taxon>
    </lineage>
</organism>